<dbReference type="SMART" id="SM00360">
    <property type="entry name" value="RRM"/>
    <property type="match status" value="1"/>
</dbReference>
<dbReference type="Pfam" id="PF00076">
    <property type="entry name" value="RRM_1"/>
    <property type="match status" value="1"/>
</dbReference>
<organism evidence="4">
    <name type="scientific">Brassica cretica</name>
    <name type="common">Mustard</name>
    <dbReference type="NCBI Taxonomy" id="69181"/>
    <lineage>
        <taxon>Eukaryota</taxon>
        <taxon>Viridiplantae</taxon>
        <taxon>Streptophyta</taxon>
        <taxon>Embryophyta</taxon>
        <taxon>Tracheophyta</taxon>
        <taxon>Spermatophyta</taxon>
        <taxon>Magnoliopsida</taxon>
        <taxon>eudicotyledons</taxon>
        <taxon>Gunneridae</taxon>
        <taxon>Pentapetalae</taxon>
        <taxon>rosids</taxon>
        <taxon>malvids</taxon>
        <taxon>Brassicales</taxon>
        <taxon>Brassicaceae</taxon>
        <taxon>Brassiceae</taxon>
        <taxon>Brassica</taxon>
    </lineage>
</organism>
<name>A0A8S9HUB6_BRACR</name>
<dbReference type="SUPFAM" id="SSF54928">
    <property type="entry name" value="RNA-binding domain, RBD"/>
    <property type="match status" value="2"/>
</dbReference>
<dbReference type="InterPro" id="IPR052462">
    <property type="entry name" value="SLIRP/GR-RBP-like"/>
</dbReference>
<reference evidence="4" key="1">
    <citation type="submission" date="2019-12" db="EMBL/GenBank/DDBJ databases">
        <title>Genome sequencing and annotation of Brassica cretica.</title>
        <authorList>
            <person name="Studholme D.J."/>
            <person name="Sarris P.F."/>
        </authorList>
    </citation>
    <scope>NUCLEOTIDE SEQUENCE</scope>
    <source>
        <strain evidence="4">PFS-102/07</strain>
        <tissue evidence="4">Leaf</tissue>
    </source>
</reference>
<evidence type="ECO:0000256" key="2">
    <source>
        <dbReference type="PROSITE-ProRule" id="PRU00176"/>
    </source>
</evidence>
<dbReference type="GO" id="GO:0003723">
    <property type="term" value="F:RNA binding"/>
    <property type="evidence" value="ECO:0007669"/>
    <property type="project" value="UniProtKB-UniRule"/>
</dbReference>
<dbReference type="AlphaFoldDB" id="A0A8S9HUB6"/>
<dbReference type="InterPro" id="IPR000504">
    <property type="entry name" value="RRM_dom"/>
</dbReference>
<evidence type="ECO:0000259" key="3">
    <source>
        <dbReference type="PROSITE" id="PS50102"/>
    </source>
</evidence>
<dbReference type="PANTHER" id="PTHR48027">
    <property type="entry name" value="HETEROGENEOUS NUCLEAR RIBONUCLEOPROTEIN 87F-RELATED"/>
    <property type="match status" value="1"/>
</dbReference>
<dbReference type="PROSITE" id="PS50102">
    <property type="entry name" value="RRM"/>
    <property type="match status" value="1"/>
</dbReference>
<comment type="caution">
    <text evidence="4">The sequence shown here is derived from an EMBL/GenBank/DDBJ whole genome shotgun (WGS) entry which is preliminary data.</text>
</comment>
<sequence length="228" mass="25562">MEEQEEAEPQQEQSNQTVNLGCRWRCQVDASWGESSEWMGLGFVLLEDEVVKLIVRLIHNMAFLSKVGRIFRQTSNYVTVSNSILQSISSSKIFVGGISYSTDEFGLREAFSKYGQVVDGISYSTDEFGLREAFSKYGQVVDAKIIVDRETGRSRGFAFVTFTSNQEATNAMQLDRQHLHGRRIRVNFATERGSGFGGRGFGGPSGGAVFYDDPLPCGYREEFSVWCH</sequence>
<gene>
    <name evidence="4" type="ORF">F2Q70_00015967</name>
</gene>
<dbReference type="EMBL" id="QGKY02001250">
    <property type="protein sequence ID" value="KAF2560532.1"/>
    <property type="molecule type" value="Genomic_DNA"/>
</dbReference>
<proteinExistence type="predicted"/>
<dbReference type="InterPro" id="IPR035979">
    <property type="entry name" value="RBD_domain_sf"/>
</dbReference>
<feature type="domain" description="RRM" evidence="3">
    <location>
        <begin position="91"/>
        <end position="191"/>
    </location>
</feature>
<evidence type="ECO:0000256" key="1">
    <source>
        <dbReference type="ARBA" id="ARBA00022884"/>
    </source>
</evidence>
<evidence type="ECO:0000313" key="4">
    <source>
        <dbReference type="EMBL" id="KAF2560532.1"/>
    </source>
</evidence>
<keyword evidence="1 2" id="KW-0694">RNA-binding</keyword>
<dbReference type="Gene3D" id="3.30.70.330">
    <property type="match status" value="2"/>
</dbReference>
<protein>
    <recommendedName>
        <fullName evidence="3">RRM domain-containing protein</fullName>
    </recommendedName>
</protein>
<dbReference type="InterPro" id="IPR012677">
    <property type="entry name" value="Nucleotide-bd_a/b_plait_sf"/>
</dbReference>
<accession>A0A8S9HUB6</accession>